<protein>
    <submittedName>
        <fullName evidence="1">Uncharacterized protein</fullName>
    </submittedName>
</protein>
<dbReference type="Pfam" id="PF13376">
    <property type="entry name" value="OmdA"/>
    <property type="match status" value="1"/>
</dbReference>
<comment type="caution">
    <text evidence="1">The sequence shown here is derived from an EMBL/GenBank/DDBJ whole genome shotgun (WGS) entry which is preliminary data.</text>
</comment>
<evidence type="ECO:0000313" key="2">
    <source>
        <dbReference type="Proteomes" id="UP000751614"/>
    </source>
</evidence>
<organism evidence="1 2">
    <name type="scientific">Flagellimonas algicola</name>
    <dbReference type="NCBI Taxonomy" id="2583815"/>
    <lineage>
        <taxon>Bacteria</taxon>
        <taxon>Pseudomonadati</taxon>
        <taxon>Bacteroidota</taxon>
        <taxon>Flavobacteriia</taxon>
        <taxon>Flavobacteriales</taxon>
        <taxon>Flavobacteriaceae</taxon>
        <taxon>Flagellimonas</taxon>
    </lineage>
</organism>
<keyword evidence="2" id="KW-1185">Reference proteome</keyword>
<gene>
    <name evidence="1" type="ORF">FGG15_05320</name>
</gene>
<dbReference type="EMBL" id="VCNI01000001">
    <property type="protein sequence ID" value="TMU56967.1"/>
    <property type="molecule type" value="Genomic_DNA"/>
</dbReference>
<dbReference type="Proteomes" id="UP000751614">
    <property type="component" value="Unassembled WGS sequence"/>
</dbReference>
<name>A0ABY2WQN2_9FLAO</name>
<evidence type="ECO:0000313" key="1">
    <source>
        <dbReference type="EMBL" id="TMU56967.1"/>
    </source>
</evidence>
<accession>A0ABY2WQN2</accession>
<proteinExistence type="predicted"/>
<sequence length="101" mass="11727">MMFNRGNQKNLGVYPTDFFQMQFFEDTSKYGVEMPEELEAVLSTDMDAETIFESFTDGKKRSIIYMISGYKNSQTRIDKSLLLCENLKRGVKDNKALLEVF</sequence>
<reference evidence="1 2" key="1">
    <citation type="submission" date="2019-05" db="EMBL/GenBank/DDBJ databases">
        <title>Flagellimonas sp. AsT0115, sp. nov., isolated from a marine red algae, Asparagopsis taxiformis.</title>
        <authorList>
            <person name="Kim J."/>
            <person name="Jeong S.E."/>
            <person name="Jeon C.O."/>
        </authorList>
    </citation>
    <scope>NUCLEOTIDE SEQUENCE [LARGE SCALE GENOMIC DNA]</scope>
    <source>
        <strain evidence="1 2">AsT0115</strain>
    </source>
</reference>